<dbReference type="InterPro" id="IPR011444">
    <property type="entry name" value="DUF1549"/>
</dbReference>
<name>A0A239K4Z9_9BACT</name>
<organism evidence="5 6">
    <name type="scientific">Granulicella rosea</name>
    <dbReference type="NCBI Taxonomy" id="474952"/>
    <lineage>
        <taxon>Bacteria</taxon>
        <taxon>Pseudomonadati</taxon>
        <taxon>Acidobacteriota</taxon>
        <taxon>Terriglobia</taxon>
        <taxon>Terriglobales</taxon>
        <taxon>Acidobacteriaceae</taxon>
        <taxon>Granulicella</taxon>
    </lineage>
</organism>
<gene>
    <name evidence="5" type="ORF">SAMN05421770_104298</name>
</gene>
<dbReference type="Proteomes" id="UP000198356">
    <property type="component" value="Unassembled WGS sequence"/>
</dbReference>
<evidence type="ECO:0000313" key="5">
    <source>
        <dbReference type="EMBL" id="SNT13091.1"/>
    </source>
</evidence>
<evidence type="ECO:0000259" key="4">
    <source>
        <dbReference type="Pfam" id="PF07635"/>
    </source>
</evidence>
<dbReference type="EMBL" id="FZOU01000004">
    <property type="protein sequence ID" value="SNT13091.1"/>
    <property type="molecule type" value="Genomic_DNA"/>
</dbReference>
<dbReference type="Pfam" id="PF07587">
    <property type="entry name" value="PSD1"/>
    <property type="match status" value="1"/>
</dbReference>
<feature type="domain" description="Cytochrome C Planctomycete-type" evidence="4">
    <location>
        <begin position="73"/>
        <end position="130"/>
    </location>
</feature>
<evidence type="ECO:0000256" key="1">
    <source>
        <dbReference type="SAM" id="MobiDB-lite"/>
    </source>
</evidence>
<feature type="domain" description="DUF1549" evidence="2">
    <location>
        <begin position="332"/>
        <end position="540"/>
    </location>
</feature>
<keyword evidence="6" id="KW-1185">Reference proteome</keyword>
<dbReference type="OrthoDB" id="127107at2"/>
<dbReference type="PANTHER" id="PTHR35889:SF3">
    <property type="entry name" value="F-BOX DOMAIN-CONTAINING PROTEIN"/>
    <property type="match status" value="1"/>
</dbReference>
<evidence type="ECO:0000313" key="6">
    <source>
        <dbReference type="Proteomes" id="UP000198356"/>
    </source>
</evidence>
<reference evidence="5 6" key="1">
    <citation type="submission" date="2017-06" db="EMBL/GenBank/DDBJ databases">
        <authorList>
            <person name="Kim H.J."/>
            <person name="Triplett B.A."/>
        </authorList>
    </citation>
    <scope>NUCLEOTIDE SEQUENCE [LARGE SCALE GENOMIC DNA]</scope>
    <source>
        <strain evidence="5 6">DSM 18704</strain>
    </source>
</reference>
<protein>
    <submittedName>
        <fullName evidence="5">Planctomycete cytochrome C</fullName>
    </submittedName>
</protein>
<accession>A0A239K4Z9</accession>
<evidence type="ECO:0000259" key="3">
    <source>
        <dbReference type="Pfam" id="PF07587"/>
    </source>
</evidence>
<dbReference type="PANTHER" id="PTHR35889">
    <property type="entry name" value="CYCLOINULO-OLIGOSACCHARIDE FRUCTANOTRANSFERASE-RELATED"/>
    <property type="match status" value="1"/>
</dbReference>
<evidence type="ECO:0000259" key="2">
    <source>
        <dbReference type="Pfam" id="PF07583"/>
    </source>
</evidence>
<dbReference type="Pfam" id="PF07635">
    <property type="entry name" value="PSCyt1"/>
    <property type="match status" value="2"/>
</dbReference>
<dbReference type="AlphaFoldDB" id="A0A239K4Z9"/>
<dbReference type="InterPro" id="IPR022655">
    <property type="entry name" value="DUF1553"/>
</dbReference>
<feature type="region of interest" description="Disordered" evidence="1">
    <location>
        <begin position="596"/>
        <end position="618"/>
    </location>
</feature>
<feature type="domain" description="DUF1553" evidence="3">
    <location>
        <begin position="697"/>
        <end position="954"/>
    </location>
</feature>
<sequence>MHTYLRRFRPGYFGLVASTALLGGLALTHLMQPLTVAYAAPQAAPVPVASPATSVEQTAFFEQNIRPVLTNSCYDCHSTQTRAAGGLRVDDRDALLKGGRTGPAIVLGKPEDSLLLQRIQTDDLKKRMPKGEDDPLPAKDIANLRTWIQQGAFWPEGKPVASAAPEAAKPVRTSAVAYPRPATPEQLAYFEKNVRPILVNRCYNCHSDAFKEAGGLRVDVGISIFSGGNEGPVIIPGHPEKSLLIERVKTADTKKRMPQESTESLPAEEVAILERWIKDGAAWPDETEKLPQTPARLAVAYPRLRQSFWSWQALTDPQPPVVANNTWSLTSVDRFLLAKMQEKKLAPVKDADAVTLIRRVSYDLTGLPPTPAEVKAFERDHSEQAYTKLVDRLLASQQFGERWGRHWLDVARYAESSGPSRNMPYPNAWRYRDYVIDAVNRDVPYNRFLQEQLAGDLLPSATPAEHDRLLTATGFLALGPKDVNQRFKARFKMDNVDDQIDTVARSTMALTVSCARCHDHKFDPIPATDYYALAGIFTSTVDASGLGSRMGGAGLDYYEPKQLGYLHAAELAPAIPQKQLDDLKAARDAAKKELDAAREKDAAAAKANPAHAPLSDVEKQKRLELQRKFVQLREDYQLAADLGERGYGVHSVRDGVVADTTVRIRGVEERHGPAVPRGFLTVVNLPDTPRIPADHSGRLELAQWITRADNPLTSRVYVNRVWAHLFGAGIVLSLDNFGTTGDQPSNPELLDYLAQDFVRNGWSTKKLVRELVLTRAYRLGSEVPAEYRDIDPADRYVWRHAPRRLEAEEVRDSILASSGQLDLKQPQGSPTMALRMIEIRDDGPVVDSVLSAADRSRYRSIYLPLLRDEIPRPLAAFDPVTQTLVTGKRDETTVPTQALFMLNSPFVRQQSRLLADRLLANRQSSDAGRIREAYQRVLGHAPTAQDTARVNAFLARYSATWGKAHPASTAPSQAHIALTGTTKTSITDGIIREDGLAQDDSVETAIKESGNTLPLPQSAREAAWTAFVQSLYGSAAFQFVR</sequence>
<dbReference type="Pfam" id="PF07583">
    <property type="entry name" value="PSCyt2"/>
    <property type="match status" value="1"/>
</dbReference>
<dbReference type="InterPro" id="IPR011429">
    <property type="entry name" value="Cyt_c_Planctomycete-type"/>
</dbReference>
<feature type="domain" description="Cytochrome C Planctomycete-type" evidence="4">
    <location>
        <begin position="202"/>
        <end position="258"/>
    </location>
</feature>
<proteinExistence type="predicted"/>